<sequence length="58" mass="6834">MFLVNHLRINIFDSVDCVAWNHLIWHQQFDSITDSTYSYNKNKVPAASTAWHRQLQTA</sequence>
<proteinExistence type="predicted"/>
<organism evidence="1 2">
    <name type="scientific">Virgibacillus siamensis</name>
    <dbReference type="NCBI Taxonomy" id="480071"/>
    <lineage>
        <taxon>Bacteria</taxon>
        <taxon>Bacillati</taxon>
        <taxon>Bacillota</taxon>
        <taxon>Bacilli</taxon>
        <taxon>Bacillales</taxon>
        <taxon>Bacillaceae</taxon>
        <taxon>Virgibacillus</taxon>
    </lineage>
</organism>
<dbReference type="EMBL" id="BAAADS010000006">
    <property type="protein sequence ID" value="GAA0595239.1"/>
    <property type="molecule type" value="Genomic_DNA"/>
</dbReference>
<evidence type="ECO:0000313" key="2">
    <source>
        <dbReference type="Proteomes" id="UP001500866"/>
    </source>
</evidence>
<name>A0ABP3QQ45_9BACI</name>
<gene>
    <name evidence="1" type="ORF">GCM10009001_09200</name>
</gene>
<keyword evidence="2" id="KW-1185">Reference proteome</keyword>
<comment type="caution">
    <text evidence="1">The sequence shown here is derived from an EMBL/GenBank/DDBJ whole genome shotgun (WGS) entry which is preliminary data.</text>
</comment>
<dbReference type="RefSeq" id="WP_343810707.1">
    <property type="nucleotide sequence ID" value="NZ_BAAADS010000006.1"/>
</dbReference>
<evidence type="ECO:0000313" key="1">
    <source>
        <dbReference type="EMBL" id="GAA0595239.1"/>
    </source>
</evidence>
<accession>A0ABP3QQ45</accession>
<protein>
    <submittedName>
        <fullName evidence="1">Uncharacterized protein</fullName>
    </submittedName>
</protein>
<dbReference type="Proteomes" id="UP001500866">
    <property type="component" value="Unassembled WGS sequence"/>
</dbReference>
<reference evidence="2" key="1">
    <citation type="journal article" date="2019" name="Int. J. Syst. Evol. Microbiol.">
        <title>The Global Catalogue of Microorganisms (GCM) 10K type strain sequencing project: providing services to taxonomists for standard genome sequencing and annotation.</title>
        <authorList>
            <consortium name="The Broad Institute Genomics Platform"/>
            <consortium name="The Broad Institute Genome Sequencing Center for Infectious Disease"/>
            <person name="Wu L."/>
            <person name="Ma J."/>
        </authorList>
    </citation>
    <scope>NUCLEOTIDE SEQUENCE [LARGE SCALE GENOMIC DNA]</scope>
    <source>
        <strain evidence="2">JCM 15395</strain>
    </source>
</reference>